<dbReference type="InterPro" id="IPR011008">
    <property type="entry name" value="Dimeric_a/b-barrel"/>
</dbReference>
<keyword evidence="3" id="KW-1185">Reference proteome</keyword>
<evidence type="ECO:0000313" key="2">
    <source>
        <dbReference type="EMBL" id="GAA4944810.1"/>
    </source>
</evidence>
<dbReference type="Pfam" id="PF11695">
    <property type="entry name" value="DUF3291"/>
    <property type="match status" value="1"/>
</dbReference>
<organism evidence="2 3">
    <name type="scientific">Halioxenophilus aromaticivorans</name>
    <dbReference type="NCBI Taxonomy" id="1306992"/>
    <lineage>
        <taxon>Bacteria</taxon>
        <taxon>Pseudomonadati</taxon>
        <taxon>Pseudomonadota</taxon>
        <taxon>Gammaproteobacteria</taxon>
        <taxon>Alteromonadales</taxon>
        <taxon>Alteromonadaceae</taxon>
        <taxon>Halioxenophilus</taxon>
    </lineage>
</organism>
<reference evidence="3" key="1">
    <citation type="journal article" date="2019" name="Int. J. Syst. Evol. Microbiol.">
        <title>The Global Catalogue of Microorganisms (GCM) 10K type strain sequencing project: providing services to taxonomists for standard genome sequencing and annotation.</title>
        <authorList>
            <consortium name="The Broad Institute Genomics Platform"/>
            <consortium name="The Broad Institute Genome Sequencing Center for Infectious Disease"/>
            <person name="Wu L."/>
            <person name="Ma J."/>
        </authorList>
    </citation>
    <scope>NUCLEOTIDE SEQUENCE [LARGE SCALE GENOMIC DNA]</scope>
    <source>
        <strain evidence="3">JCM 19134</strain>
    </source>
</reference>
<comment type="caution">
    <text evidence="2">The sequence shown here is derived from an EMBL/GenBank/DDBJ whole genome shotgun (WGS) entry which is preliminary data.</text>
</comment>
<dbReference type="Proteomes" id="UP001409585">
    <property type="component" value="Unassembled WGS sequence"/>
</dbReference>
<protein>
    <recommendedName>
        <fullName evidence="1">DUF3291 domain-containing protein</fullName>
    </recommendedName>
</protein>
<name>A0AAV3U351_9ALTE</name>
<evidence type="ECO:0000313" key="3">
    <source>
        <dbReference type="Proteomes" id="UP001409585"/>
    </source>
</evidence>
<gene>
    <name evidence="2" type="ORF">GCM10025791_24910</name>
</gene>
<dbReference type="EMBL" id="BAABLX010000023">
    <property type="protein sequence ID" value="GAA4944810.1"/>
    <property type="molecule type" value="Genomic_DNA"/>
</dbReference>
<feature type="domain" description="DUF3291" evidence="1">
    <location>
        <begin position="3"/>
        <end position="122"/>
    </location>
</feature>
<dbReference type="RefSeq" id="WP_345422438.1">
    <property type="nucleotide sequence ID" value="NZ_AP031496.1"/>
</dbReference>
<accession>A0AAV3U351</accession>
<dbReference type="InterPro" id="IPR021708">
    <property type="entry name" value="DUF3291"/>
</dbReference>
<sequence>MYLCQVNVSEILYPVTDPRFLKFSAGARVINRKVALAQGYICGDQMYDDDTLFITRSVWQSPADLAAFVYSGTHQKFMAQAANWFKPTVEPSLALWYSDSPALPSIEFCLQQLALFRREGEGELKGKQWLLSQVD</sequence>
<dbReference type="SUPFAM" id="SSF54909">
    <property type="entry name" value="Dimeric alpha+beta barrel"/>
    <property type="match status" value="1"/>
</dbReference>
<dbReference type="AlphaFoldDB" id="A0AAV3U351"/>
<proteinExistence type="predicted"/>
<evidence type="ECO:0000259" key="1">
    <source>
        <dbReference type="Pfam" id="PF11695"/>
    </source>
</evidence>